<evidence type="ECO:0000313" key="3">
    <source>
        <dbReference type="Proteomes" id="UP000516437"/>
    </source>
</evidence>
<feature type="compositionally biased region" description="Polar residues" evidence="1">
    <location>
        <begin position="1"/>
        <end position="12"/>
    </location>
</feature>
<keyword evidence="3" id="KW-1185">Reference proteome</keyword>
<evidence type="ECO:0000313" key="2">
    <source>
        <dbReference type="EMBL" id="KAB1225117.1"/>
    </source>
</evidence>
<dbReference type="EMBL" id="RXIC02000019">
    <property type="protein sequence ID" value="KAB1225117.1"/>
    <property type="molecule type" value="Genomic_DNA"/>
</dbReference>
<comment type="caution">
    <text evidence="2">The sequence shown here is derived from an EMBL/GenBank/DDBJ whole genome shotgun (WGS) entry which is preliminary data.</text>
</comment>
<protein>
    <submittedName>
        <fullName evidence="2">Uncharacterized protein</fullName>
    </submittedName>
</protein>
<dbReference type="AlphaFoldDB" id="A0A6A1WMQ2"/>
<evidence type="ECO:0000256" key="1">
    <source>
        <dbReference type="SAM" id="MobiDB-lite"/>
    </source>
</evidence>
<gene>
    <name evidence="2" type="ORF">CJ030_MR1G017994</name>
</gene>
<proteinExistence type="predicted"/>
<accession>A0A6A1WMQ2</accession>
<dbReference type="Proteomes" id="UP000516437">
    <property type="component" value="Chromosome 1"/>
</dbReference>
<sequence>MYSLQTGPSPSSAEEAAQQHSVQKKTKLVGAFSCGVGRASAGAGEGEGEGEGKKSRDFNGLSCVRYFGTQQSASESSGIWRSSKKKKKIIDEAMMHYSFHVCDSIRNENKPLP</sequence>
<reference evidence="2 3" key="1">
    <citation type="journal article" date="2019" name="Plant Biotechnol. J.">
        <title>The red bayberry genome and genetic basis of sex determination.</title>
        <authorList>
            <person name="Jia H.M."/>
            <person name="Jia H.J."/>
            <person name="Cai Q.L."/>
            <person name="Wang Y."/>
            <person name="Zhao H.B."/>
            <person name="Yang W.F."/>
            <person name="Wang G.Y."/>
            <person name="Li Y.H."/>
            <person name="Zhan D.L."/>
            <person name="Shen Y.T."/>
            <person name="Niu Q.F."/>
            <person name="Chang L."/>
            <person name="Qiu J."/>
            <person name="Zhao L."/>
            <person name="Xie H.B."/>
            <person name="Fu W.Y."/>
            <person name="Jin J."/>
            <person name="Li X.W."/>
            <person name="Jiao Y."/>
            <person name="Zhou C.C."/>
            <person name="Tu T."/>
            <person name="Chai C.Y."/>
            <person name="Gao J.L."/>
            <person name="Fan L.J."/>
            <person name="van de Weg E."/>
            <person name="Wang J.Y."/>
            <person name="Gao Z.S."/>
        </authorList>
    </citation>
    <scope>NUCLEOTIDE SEQUENCE [LARGE SCALE GENOMIC DNA]</scope>
    <source>
        <tissue evidence="2">Leaves</tissue>
    </source>
</reference>
<organism evidence="2 3">
    <name type="scientific">Morella rubra</name>
    <name type="common">Chinese bayberry</name>
    <dbReference type="NCBI Taxonomy" id="262757"/>
    <lineage>
        <taxon>Eukaryota</taxon>
        <taxon>Viridiplantae</taxon>
        <taxon>Streptophyta</taxon>
        <taxon>Embryophyta</taxon>
        <taxon>Tracheophyta</taxon>
        <taxon>Spermatophyta</taxon>
        <taxon>Magnoliopsida</taxon>
        <taxon>eudicotyledons</taxon>
        <taxon>Gunneridae</taxon>
        <taxon>Pentapetalae</taxon>
        <taxon>rosids</taxon>
        <taxon>fabids</taxon>
        <taxon>Fagales</taxon>
        <taxon>Myricaceae</taxon>
        <taxon>Morella</taxon>
    </lineage>
</organism>
<name>A0A6A1WMQ2_9ROSI</name>
<feature type="region of interest" description="Disordered" evidence="1">
    <location>
        <begin position="1"/>
        <end position="22"/>
    </location>
</feature>